<reference evidence="2" key="1">
    <citation type="submission" date="2017-03" db="EMBL/GenBank/DDBJ databases">
        <title>Phytopthora megakarya and P. palmivora, two closely related causual agents of cacao black pod achieved similar genome size and gene model numbers by different mechanisms.</title>
        <authorList>
            <person name="Ali S."/>
            <person name="Shao J."/>
            <person name="Larry D.J."/>
            <person name="Kronmiller B."/>
            <person name="Shen D."/>
            <person name="Strem M.D."/>
            <person name="Melnick R.L."/>
            <person name="Guiltinan M.J."/>
            <person name="Tyler B.M."/>
            <person name="Meinhardt L.W."/>
            <person name="Bailey B.A."/>
        </authorList>
    </citation>
    <scope>NUCLEOTIDE SEQUENCE [LARGE SCALE GENOMIC DNA]</scope>
    <source>
        <strain evidence="2">zdho120</strain>
    </source>
</reference>
<protein>
    <submittedName>
        <fullName evidence="1">Uncharacterized protein</fullName>
    </submittedName>
</protein>
<name>A0A225X263_9STRA</name>
<evidence type="ECO:0000313" key="1">
    <source>
        <dbReference type="EMBL" id="OWZ23338.1"/>
    </source>
</evidence>
<dbReference type="Proteomes" id="UP000198211">
    <property type="component" value="Unassembled WGS sequence"/>
</dbReference>
<sequence>MDKRREEAKIDLEDSDAMKGVNGIVIELVSDLHPKRTVPIDSCLCLRSLKGDKAQLLHRDFPVYETTEAIIHHRWIQASAFLALEDDTKLLVIPTCFGATSEFCSTLRVVPNRDCNSKQ</sequence>
<evidence type="ECO:0000313" key="2">
    <source>
        <dbReference type="Proteomes" id="UP000198211"/>
    </source>
</evidence>
<comment type="caution">
    <text evidence="1">The sequence shown here is derived from an EMBL/GenBank/DDBJ whole genome shotgun (WGS) entry which is preliminary data.</text>
</comment>
<dbReference type="EMBL" id="NBNE01000070">
    <property type="protein sequence ID" value="OWZ23338.1"/>
    <property type="molecule type" value="Genomic_DNA"/>
</dbReference>
<accession>A0A225X263</accession>
<organism evidence="1 2">
    <name type="scientific">Phytophthora megakarya</name>
    <dbReference type="NCBI Taxonomy" id="4795"/>
    <lineage>
        <taxon>Eukaryota</taxon>
        <taxon>Sar</taxon>
        <taxon>Stramenopiles</taxon>
        <taxon>Oomycota</taxon>
        <taxon>Peronosporomycetes</taxon>
        <taxon>Peronosporales</taxon>
        <taxon>Peronosporaceae</taxon>
        <taxon>Phytophthora</taxon>
    </lineage>
</organism>
<keyword evidence="2" id="KW-1185">Reference proteome</keyword>
<proteinExistence type="predicted"/>
<dbReference type="OrthoDB" id="94601at2759"/>
<gene>
    <name evidence="1" type="ORF">PHMEG_0001783</name>
</gene>
<dbReference type="AlphaFoldDB" id="A0A225X263"/>